<reference evidence="5" key="1">
    <citation type="submission" date="2015-05" db="EMBL/GenBank/DDBJ databases">
        <authorList>
            <person name="Collingro A."/>
        </authorList>
    </citation>
    <scope>NUCLEOTIDE SEQUENCE [LARGE SCALE GENOMIC DNA]</scope>
    <source>
        <strain evidence="5">Ps</strain>
    </source>
</reference>
<gene>
    <name evidence="3" type="primary">rpsP</name>
    <name evidence="4" type="ORF">HEPPS_05100</name>
</gene>
<accession>A0A0G7ZM75</accession>
<evidence type="ECO:0000256" key="3">
    <source>
        <dbReference type="HAMAP-Rule" id="MF_00385"/>
    </source>
</evidence>
<keyword evidence="5" id="KW-1185">Reference proteome</keyword>
<dbReference type="InterPro" id="IPR000307">
    <property type="entry name" value="Ribosomal_bS16"/>
</dbReference>
<dbReference type="SUPFAM" id="SSF54565">
    <property type="entry name" value="Ribosomal protein S16"/>
    <property type="match status" value="1"/>
</dbReference>
<dbReference type="GO" id="GO:0006412">
    <property type="term" value="P:translation"/>
    <property type="evidence" value="ECO:0007669"/>
    <property type="project" value="UniProtKB-UniRule"/>
</dbReference>
<organism evidence="4 5">
    <name type="scientific">Candidatus Hepatoplasma crinochetorum</name>
    <dbReference type="NCBI Taxonomy" id="295596"/>
    <lineage>
        <taxon>Bacteria</taxon>
        <taxon>Bacillati</taxon>
        <taxon>Mycoplasmatota</taxon>
        <taxon>Mollicutes</taxon>
        <taxon>Candidatus Hepatoplasmataceae</taxon>
        <taxon>Candidatus Hepatoplasma</taxon>
    </lineage>
</organism>
<dbReference type="GO" id="GO:0005737">
    <property type="term" value="C:cytoplasm"/>
    <property type="evidence" value="ECO:0007669"/>
    <property type="project" value="UniProtKB-ARBA"/>
</dbReference>
<dbReference type="Proteomes" id="UP000242141">
    <property type="component" value="Unassembled WGS sequence"/>
</dbReference>
<comment type="similarity">
    <text evidence="3">Belongs to the bacterial ribosomal protein bS16 family.</text>
</comment>
<evidence type="ECO:0000256" key="2">
    <source>
        <dbReference type="ARBA" id="ARBA00023274"/>
    </source>
</evidence>
<dbReference type="GO" id="GO:0003735">
    <property type="term" value="F:structural constituent of ribosome"/>
    <property type="evidence" value="ECO:0007669"/>
    <property type="project" value="InterPro"/>
</dbReference>
<dbReference type="Pfam" id="PF00886">
    <property type="entry name" value="Ribosomal_S16"/>
    <property type="match status" value="1"/>
</dbReference>
<evidence type="ECO:0000256" key="1">
    <source>
        <dbReference type="ARBA" id="ARBA00022980"/>
    </source>
</evidence>
<dbReference type="HAMAP" id="MF_00385">
    <property type="entry name" value="Ribosomal_bS16"/>
    <property type="match status" value="1"/>
</dbReference>
<proteinExistence type="inferred from homology"/>
<dbReference type="Gene3D" id="3.30.1320.10">
    <property type="match status" value="1"/>
</dbReference>
<keyword evidence="1 3" id="KW-0689">Ribosomal protein</keyword>
<evidence type="ECO:0000313" key="4">
    <source>
        <dbReference type="EMBL" id="CRX37280.1"/>
    </source>
</evidence>
<sequence length="92" mass="10604">MAVNLRLTRMGSKKRPFFRIVAIDSRKKRDGSYIELIGTYNPLTEEKTIKREIALKWLNNGAKPSDTVREILSKEGILKEFHDAKTKSKKAK</sequence>
<dbReference type="PANTHER" id="PTHR12919:SF20">
    <property type="entry name" value="SMALL RIBOSOMAL SUBUNIT PROTEIN BS16M"/>
    <property type="match status" value="1"/>
</dbReference>
<dbReference type="AlphaFoldDB" id="A0A0G7ZM75"/>
<keyword evidence="2 3" id="KW-0687">Ribonucleoprotein</keyword>
<evidence type="ECO:0000313" key="5">
    <source>
        <dbReference type="Proteomes" id="UP000242141"/>
    </source>
</evidence>
<dbReference type="EMBL" id="CWGI01000001">
    <property type="protein sequence ID" value="CRX37280.1"/>
    <property type="molecule type" value="Genomic_DNA"/>
</dbReference>
<name>A0A0G7ZM75_9MOLU</name>
<dbReference type="PANTHER" id="PTHR12919">
    <property type="entry name" value="30S RIBOSOMAL PROTEIN S16"/>
    <property type="match status" value="1"/>
</dbReference>
<dbReference type="NCBIfam" id="TIGR00002">
    <property type="entry name" value="S16"/>
    <property type="match status" value="1"/>
</dbReference>
<protein>
    <recommendedName>
        <fullName evidence="3">Small ribosomal subunit protein bS16</fullName>
    </recommendedName>
</protein>
<dbReference type="GO" id="GO:0015935">
    <property type="term" value="C:small ribosomal subunit"/>
    <property type="evidence" value="ECO:0007669"/>
    <property type="project" value="TreeGrafter"/>
</dbReference>
<dbReference type="InterPro" id="IPR023803">
    <property type="entry name" value="Ribosomal_bS16_dom_sf"/>
</dbReference>